<gene>
    <name evidence="10" type="ORF">ABJI51_03215</name>
</gene>
<dbReference type="SUPFAM" id="SSF90123">
    <property type="entry name" value="ABC transporter transmembrane region"/>
    <property type="match status" value="1"/>
</dbReference>
<feature type="transmembrane region" description="Helical" evidence="7">
    <location>
        <begin position="138"/>
        <end position="160"/>
    </location>
</feature>
<dbReference type="Proteomes" id="UP001440984">
    <property type="component" value="Unassembled WGS sequence"/>
</dbReference>
<dbReference type="SMART" id="SM00382">
    <property type="entry name" value="AAA"/>
    <property type="match status" value="1"/>
</dbReference>
<name>A0ABV0L7Y0_9PSEU</name>
<evidence type="ECO:0000256" key="7">
    <source>
        <dbReference type="SAM" id="Phobius"/>
    </source>
</evidence>
<comment type="subcellular location">
    <subcellularLocation>
        <location evidence="1">Cell membrane</location>
        <topology evidence="1">Multi-pass membrane protein</topology>
    </subcellularLocation>
</comment>
<dbReference type="Gene3D" id="3.40.50.300">
    <property type="entry name" value="P-loop containing nucleotide triphosphate hydrolases"/>
    <property type="match status" value="1"/>
</dbReference>
<dbReference type="InterPro" id="IPR036640">
    <property type="entry name" value="ABC1_TM_sf"/>
</dbReference>
<feature type="domain" description="ABC transmembrane type-1" evidence="9">
    <location>
        <begin position="28"/>
        <end position="306"/>
    </location>
</feature>
<evidence type="ECO:0000313" key="11">
    <source>
        <dbReference type="Proteomes" id="UP001440984"/>
    </source>
</evidence>
<feature type="transmembrane region" description="Helical" evidence="7">
    <location>
        <begin position="281"/>
        <end position="301"/>
    </location>
</feature>
<dbReference type="InterPro" id="IPR027417">
    <property type="entry name" value="P-loop_NTPase"/>
</dbReference>
<dbReference type="Gene3D" id="1.20.1560.10">
    <property type="entry name" value="ABC transporter type 1, transmembrane domain"/>
    <property type="match status" value="1"/>
</dbReference>
<dbReference type="InterPro" id="IPR039421">
    <property type="entry name" value="Type_1_exporter"/>
</dbReference>
<keyword evidence="3" id="KW-0547">Nucleotide-binding</keyword>
<evidence type="ECO:0000256" key="5">
    <source>
        <dbReference type="ARBA" id="ARBA00022989"/>
    </source>
</evidence>
<dbReference type="InterPro" id="IPR003439">
    <property type="entry name" value="ABC_transporter-like_ATP-bd"/>
</dbReference>
<feature type="transmembrane region" description="Helical" evidence="7">
    <location>
        <begin position="64"/>
        <end position="92"/>
    </location>
</feature>
<dbReference type="PANTHER" id="PTHR24221">
    <property type="entry name" value="ATP-BINDING CASSETTE SUB-FAMILY B"/>
    <property type="match status" value="1"/>
</dbReference>
<evidence type="ECO:0000259" key="8">
    <source>
        <dbReference type="PROSITE" id="PS50893"/>
    </source>
</evidence>
<accession>A0ABV0L7Y0</accession>
<dbReference type="RefSeq" id="WP_348947396.1">
    <property type="nucleotide sequence ID" value="NZ_JBDZYD010000001.1"/>
</dbReference>
<dbReference type="PROSITE" id="PS50893">
    <property type="entry name" value="ABC_TRANSPORTER_2"/>
    <property type="match status" value="1"/>
</dbReference>
<reference evidence="10 11" key="1">
    <citation type="submission" date="2024-05" db="EMBL/GenBank/DDBJ databases">
        <authorList>
            <person name="Zhao H."/>
            <person name="Xu Y."/>
            <person name="Lin S."/>
            <person name="Spain J.C."/>
            <person name="Zhou N.-Y."/>
        </authorList>
    </citation>
    <scope>NUCLEOTIDE SEQUENCE [LARGE SCALE GENOMIC DNA]</scope>
    <source>
        <strain evidence="10 11">NEAU-NG30</strain>
    </source>
</reference>
<evidence type="ECO:0000256" key="6">
    <source>
        <dbReference type="ARBA" id="ARBA00023136"/>
    </source>
</evidence>
<feature type="domain" description="ABC transporter" evidence="8">
    <location>
        <begin position="339"/>
        <end position="572"/>
    </location>
</feature>
<dbReference type="InterPro" id="IPR003593">
    <property type="entry name" value="AAA+_ATPase"/>
</dbReference>
<evidence type="ECO:0000256" key="4">
    <source>
        <dbReference type="ARBA" id="ARBA00022840"/>
    </source>
</evidence>
<evidence type="ECO:0000256" key="3">
    <source>
        <dbReference type="ARBA" id="ARBA00022741"/>
    </source>
</evidence>
<evidence type="ECO:0000313" key="10">
    <source>
        <dbReference type="EMBL" id="MEQ0558069.1"/>
    </source>
</evidence>
<evidence type="ECO:0000256" key="2">
    <source>
        <dbReference type="ARBA" id="ARBA00022692"/>
    </source>
</evidence>
<dbReference type="GO" id="GO:0005524">
    <property type="term" value="F:ATP binding"/>
    <property type="evidence" value="ECO:0007669"/>
    <property type="project" value="UniProtKB-KW"/>
</dbReference>
<dbReference type="Pfam" id="PF00005">
    <property type="entry name" value="ABC_tran"/>
    <property type="match status" value="1"/>
</dbReference>
<evidence type="ECO:0000259" key="9">
    <source>
        <dbReference type="PROSITE" id="PS50929"/>
    </source>
</evidence>
<keyword evidence="5 7" id="KW-1133">Transmembrane helix</keyword>
<dbReference type="SUPFAM" id="SSF52540">
    <property type="entry name" value="P-loop containing nucleoside triphosphate hydrolases"/>
    <property type="match status" value="1"/>
</dbReference>
<evidence type="ECO:0000256" key="1">
    <source>
        <dbReference type="ARBA" id="ARBA00004651"/>
    </source>
</evidence>
<feature type="transmembrane region" description="Helical" evidence="7">
    <location>
        <begin position="257"/>
        <end position="275"/>
    </location>
</feature>
<keyword evidence="2 7" id="KW-0812">Transmembrane</keyword>
<sequence>MTKPIGRTGHPEVKPLRALLAPVRGRLLAGLACQAGAAIAGITPFAAAAELCRRLLAGTPMSALWPLVVIALVALPVRAVLLVAASTLTHLADNDLQLSLRRRLARHLTRLPLGWFAAHDSGRVKRAVSDDVGALHHLVAHALLDLTTAIVAPLAAAAYLATLDPWLPLVTVLPIAAGMALHRKAMRDVGARMREYQAATAALDSAVVEFFDGIAEVKAFGQTGRAHRRFTEAAARYGEFVAGWARSVTPAMAWSQFAMSPLVTLFVLLLAGVLFSPADTIPFVIVGAGLSGPLLAVGYSIQDTRAGQAAAADIAGLLATPELPDTGAATVDTGGGARLEFSAVRFSYDGETEVLHGIDLTLEPGTVTALVGPSGSGKSTVAALAARFHDVTGGAVRLNGTDLRDLPVSQLYRHIGFVLQDVRMLRTSVAGNIRLGRPDAPLEDVHAAARAARIHDRLLALPRGYDTVLGEEVTLSTGEAQRVSIARALLADTPVLILDEATASVDPESEAAIQDALSALVAGRTTLVIAHRLATVTEVDQIVVLDQGRITERGTHDQLVAAGGGYARMWEYAA</sequence>
<proteinExistence type="predicted"/>
<dbReference type="PANTHER" id="PTHR24221:SF654">
    <property type="entry name" value="ATP-BINDING CASSETTE SUB-FAMILY B MEMBER 6"/>
    <property type="match status" value="1"/>
</dbReference>
<dbReference type="PROSITE" id="PS50929">
    <property type="entry name" value="ABC_TM1F"/>
    <property type="match status" value="1"/>
</dbReference>
<keyword evidence="6 7" id="KW-0472">Membrane</keyword>
<dbReference type="EMBL" id="JBDZYD010000001">
    <property type="protein sequence ID" value="MEQ0558069.1"/>
    <property type="molecule type" value="Genomic_DNA"/>
</dbReference>
<comment type="caution">
    <text evidence="10">The sequence shown here is derived from an EMBL/GenBank/DDBJ whole genome shotgun (WGS) entry which is preliminary data.</text>
</comment>
<organism evidence="10 11">
    <name type="scientific">Amycolatopsis melonis</name>
    <dbReference type="NCBI Taxonomy" id="3156488"/>
    <lineage>
        <taxon>Bacteria</taxon>
        <taxon>Bacillati</taxon>
        <taxon>Actinomycetota</taxon>
        <taxon>Actinomycetes</taxon>
        <taxon>Pseudonocardiales</taxon>
        <taxon>Pseudonocardiaceae</taxon>
        <taxon>Amycolatopsis</taxon>
    </lineage>
</organism>
<dbReference type="InterPro" id="IPR011527">
    <property type="entry name" value="ABC1_TM_dom"/>
</dbReference>
<feature type="transmembrane region" description="Helical" evidence="7">
    <location>
        <begin position="166"/>
        <end position="183"/>
    </location>
</feature>
<keyword evidence="11" id="KW-1185">Reference proteome</keyword>
<dbReference type="Pfam" id="PF00664">
    <property type="entry name" value="ABC_membrane"/>
    <property type="match status" value="1"/>
</dbReference>
<protein>
    <submittedName>
        <fullName evidence="10">ABC transporter ATP-binding protein</fullName>
    </submittedName>
</protein>
<keyword evidence="4 10" id="KW-0067">ATP-binding</keyword>